<dbReference type="FunFam" id="1.20.120.350:FF:000081">
    <property type="entry name" value="Predicted protein"/>
    <property type="match status" value="1"/>
</dbReference>
<dbReference type="SUPFAM" id="SSF81324">
    <property type="entry name" value="Voltage-gated potassium channels"/>
    <property type="match status" value="1"/>
</dbReference>
<keyword evidence="6" id="KW-0851">Voltage-gated channel</keyword>
<evidence type="ECO:0000256" key="8">
    <source>
        <dbReference type="ARBA" id="ARBA00022989"/>
    </source>
</evidence>
<keyword evidence="16" id="KW-1185">Reference proteome</keyword>
<evidence type="ECO:0000256" key="7">
    <source>
        <dbReference type="ARBA" id="ARBA00022958"/>
    </source>
</evidence>
<keyword evidence="10 12" id="KW-0472">Membrane</keyword>
<dbReference type="InterPro" id="IPR005821">
    <property type="entry name" value="Ion_trans_dom"/>
</dbReference>
<evidence type="ECO:0000259" key="13">
    <source>
        <dbReference type="Pfam" id="PF00520"/>
    </source>
</evidence>
<evidence type="ECO:0000313" key="15">
    <source>
        <dbReference type="EMBL" id="KAL3310992.1"/>
    </source>
</evidence>
<organism evidence="15 16">
    <name type="scientific">Cichlidogyrus casuarinus</name>
    <dbReference type="NCBI Taxonomy" id="1844966"/>
    <lineage>
        <taxon>Eukaryota</taxon>
        <taxon>Metazoa</taxon>
        <taxon>Spiralia</taxon>
        <taxon>Lophotrochozoa</taxon>
        <taxon>Platyhelminthes</taxon>
        <taxon>Monogenea</taxon>
        <taxon>Monopisthocotylea</taxon>
        <taxon>Dactylogyridea</taxon>
        <taxon>Ancyrocephalidae</taxon>
        <taxon>Cichlidogyrus</taxon>
    </lineage>
</organism>
<dbReference type="InterPro" id="IPR027359">
    <property type="entry name" value="Volt_channel_dom_sf"/>
</dbReference>
<evidence type="ECO:0000256" key="10">
    <source>
        <dbReference type="ARBA" id="ARBA00023136"/>
    </source>
</evidence>
<dbReference type="PANTHER" id="PTHR11537">
    <property type="entry name" value="VOLTAGE-GATED POTASSIUM CHANNEL"/>
    <property type="match status" value="1"/>
</dbReference>
<dbReference type="Proteomes" id="UP001626550">
    <property type="component" value="Unassembled WGS sequence"/>
</dbReference>
<dbReference type="GO" id="GO:0005267">
    <property type="term" value="F:potassium channel activity"/>
    <property type="evidence" value="ECO:0007669"/>
    <property type="project" value="UniProtKB-KW"/>
</dbReference>
<evidence type="ECO:0000256" key="5">
    <source>
        <dbReference type="ARBA" id="ARBA00022826"/>
    </source>
</evidence>
<feature type="transmembrane region" description="Helical" evidence="12">
    <location>
        <begin position="263"/>
        <end position="285"/>
    </location>
</feature>
<feature type="transmembrane region" description="Helical" evidence="12">
    <location>
        <begin position="441"/>
        <end position="460"/>
    </location>
</feature>
<dbReference type="InterPro" id="IPR003131">
    <property type="entry name" value="T1-type_BTB"/>
</dbReference>
<evidence type="ECO:0000256" key="4">
    <source>
        <dbReference type="ARBA" id="ARBA00022692"/>
    </source>
</evidence>
<dbReference type="Pfam" id="PF02214">
    <property type="entry name" value="BTB_2"/>
    <property type="match status" value="1"/>
</dbReference>
<name>A0ABD2PW53_9PLAT</name>
<protein>
    <submittedName>
        <fullName evidence="15">Potassium voltage-gated channel subfamily D member 1</fullName>
    </submittedName>
</protein>
<dbReference type="SUPFAM" id="SSF54695">
    <property type="entry name" value="POZ domain"/>
    <property type="match status" value="1"/>
</dbReference>
<keyword evidence="5" id="KW-0631">Potassium channel</keyword>
<dbReference type="AlphaFoldDB" id="A0ABD2PW53"/>
<reference evidence="15 16" key="1">
    <citation type="submission" date="2024-11" db="EMBL/GenBank/DDBJ databases">
        <title>Adaptive evolution of stress response genes in parasites aligns with host niche diversity.</title>
        <authorList>
            <person name="Hahn C."/>
            <person name="Resl P."/>
        </authorList>
    </citation>
    <scope>NUCLEOTIDE SEQUENCE [LARGE SCALE GENOMIC DNA]</scope>
    <source>
        <strain evidence="15">EGGRZ-B1_66</strain>
        <tissue evidence="15">Body</tissue>
    </source>
</reference>
<evidence type="ECO:0000256" key="1">
    <source>
        <dbReference type="ARBA" id="ARBA00004141"/>
    </source>
</evidence>
<comment type="subcellular location">
    <subcellularLocation>
        <location evidence="1">Membrane</location>
        <topology evidence="1">Multi-pass membrane protein</topology>
    </subcellularLocation>
</comment>
<dbReference type="EMBL" id="JBJKFK010002515">
    <property type="protein sequence ID" value="KAL3310992.1"/>
    <property type="molecule type" value="Genomic_DNA"/>
</dbReference>
<feature type="transmembrane region" description="Helical" evidence="12">
    <location>
        <begin position="338"/>
        <end position="360"/>
    </location>
</feature>
<keyword evidence="9" id="KW-0406">Ion transport</keyword>
<keyword evidence="3" id="KW-0633">Potassium transport</keyword>
<dbReference type="PRINTS" id="PR01491">
    <property type="entry name" value="KVCHANNEL"/>
</dbReference>
<dbReference type="InterPro" id="IPR028325">
    <property type="entry name" value="VG_K_chnl"/>
</dbReference>
<evidence type="ECO:0000256" key="11">
    <source>
        <dbReference type="ARBA" id="ARBA00023303"/>
    </source>
</evidence>
<evidence type="ECO:0000256" key="3">
    <source>
        <dbReference type="ARBA" id="ARBA00022538"/>
    </source>
</evidence>
<keyword evidence="8 12" id="KW-1133">Transmembrane helix</keyword>
<feature type="transmembrane region" description="Helical" evidence="12">
    <location>
        <begin position="305"/>
        <end position="326"/>
    </location>
</feature>
<dbReference type="Gene3D" id="1.10.287.70">
    <property type="match status" value="1"/>
</dbReference>
<dbReference type="Gene3D" id="3.30.710.10">
    <property type="entry name" value="Potassium Channel Kv1.1, Chain A"/>
    <property type="match status" value="1"/>
</dbReference>
<evidence type="ECO:0000256" key="6">
    <source>
        <dbReference type="ARBA" id="ARBA00022882"/>
    </source>
</evidence>
<proteinExistence type="predicted"/>
<sequence>MHGSVRNQAKKKSLTSRSSSITAKCVKLADPASLCISTPTEILVFNVGGTRFELDRMALEQAPESLLGNPKTRSRFYNQATKEYYIRHDPMLFRYISLFYLTGSLHYPRNECVQLYEDTLSFFGLSPDFISECCLEEFEDAKHILTEREGQSDTDSLLNHELLEEEIMTKLRRCSTRQEFTAASAELAQRLHDKENDLSNGYCKIKNQASGSNWPQLIGCPKKPDEEKGIPTQTSKKSRCLQAYKVWRPTLWQAFENPRSSTLAVLIYYVTGFFIAISVGANILETMKSNIKHASSGKYMNFGDLYSSTFNCLDCGCVVIFTIEYIARLLAAQDRWKFFKSIMSIIDVVAILPFYLSLVLPQNNNVSGAFVTLRVFRVFRIFKLSRHSQGLRVLGYTLKACASELGFLLFSLSMAIIIFGTIMYYAERNSDGTGFTSIPASFWYTIVTMTTLGLVLYFGLHDI</sequence>
<keyword evidence="2" id="KW-0813">Transport</keyword>
<keyword evidence="7" id="KW-0630">Potassium</keyword>
<evidence type="ECO:0000256" key="12">
    <source>
        <dbReference type="SAM" id="Phobius"/>
    </source>
</evidence>
<dbReference type="FunFam" id="1.10.287.70:FF:000073">
    <property type="entry name" value="Potassium voltage-gated channel subfamily D member 2"/>
    <property type="match status" value="1"/>
</dbReference>
<feature type="domain" description="Ion transport" evidence="13">
    <location>
        <begin position="269"/>
        <end position="454"/>
    </location>
</feature>
<evidence type="ECO:0000256" key="9">
    <source>
        <dbReference type="ARBA" id="ARBA00023065"/>
    </source>
</evidence>
<dbReference type="InterPro" id="IPR011333">
    <property type="entry name" value="SKP1/BTB/POZ_sf"/>
</dbReference>
<dbReference type="PANTHER" id="PTHR11537:SF105">
    <property type="entry name" value="POTASSIUM VOLTAGE-GATED CHANNEL PROTEIN SHAL"/>
    <property type="match status" value="1"/>
</dbReference>
<feature type="domain" description="Potassium channel tetramerisation-type BTB" evidence="14">
    <location>
        <begin position="44"/>
        <end position="133"/>
    </location>
</feature>
<dbReference type="Gene3D" id="1.20.120.350">
    <property type="entry name" value="Voltage-gated potassium channels. Chain C"/>
    <property type="match status" value="1"/>
</dbReference>
<keyword evidence="11" id="KW-0407">Ion channel</keyword>
<evidence type="ECO:0000259" key="14">
    <source>
        <dbReference type="Pfam" id="PF02214"/>
    </source>
</evidence>
<evidence type="ECO:0000313" key="16">
    <source>
        <dbReference type="Proteomes" id="UP001626550"/>
    </source>
</evidence>
<keyword evidence="4 12" id="KW-0812">Transmembrane</keyword>
<evidence type="ECO:0000256" key="2">
    <source>
        <dbReference type="ARBA" id="ARBA00022448"/>
    </source>
</evidence>
<dbReference type="PRINTS" id="PR00169">
    <property type="entry name" value="KCHANNEL"/>
</dbReference>
<dbReference type="GO" id="GO:0034702">
    <property type="term" value="C:monoatomic ion channel complex"/>
    <property type="evidence" value="ECO:0007669"/>
    <property type="project" value="UniProtKB-KW"/>
</dbReference>
<feature type="transmembrane region" description="Helical" evidence="12">
    <location>
        <begin position="405"/>
        <end position="426"/>
    </location>
</feature>
<comment type="caution">
    <text evidence="15">The sequence shown here is derived from an EMBL/GenBank/DDBJ whole genome shotgun (WGS) entry which is preliminary data.</text>
</comment>
<gene>
    <name evidence="15" type="primary">KCND1_1</name>
    <name evidence="15" type="ORF">Ciccas_010433</name>
</gene>
<dbReference type="Pfam" id="PF00520">
    <property type="entry name" value="Ion_trans"/>
    <property type="match status" value="1"/>
</dbReference>
<accession>A0ABD2PW53</accession>
<dbReference type="InterPro" id="IPR003968">
    <property type="entry name" value="K_chnl_volt-dep_Kv"/>
</dbReference>